<reference evidence="2" key="1">
    <citation type="submission" date="2022-11" db="EMBL/GenBank/DDBJ databases">
        <title>Centuries of genome instability and evolution in soft-shell clam transmissible cancer (bioRxiv).</title>
        <authorList>
            <person name="Hart S.F.M."/>
            <person name="Yonemitsu M.A."/>
            <person name="Giersch R.M."/>
            <person name="Beal B.F."/>
            <person name="Arriagada G."/>
            <person name="Davis B.W."/>
            <person name="Ostrander E.A."/>
            <person name="Goff S.P."/>
            <person name="Metzger M.J."/>
        </authorList>
    </citation>
    <scope>NUCLEOTIDE SEQUENCE</scope>
    <source>
        <strain evidence="2">MELC-2E11</strain>
        <tissue evidence="2">Siphon/mantle</tissue>
    </source>
</reference>
<dbReference type="PANTHER" id="PTHR46880">
    <property type="entry name" value="RAS-ASSOCIATING DOMAIN-CONTAINING PROTEIN"/>
    <property type="match status" value="1"/>
</dbReference>
<dbReference type="EMBL" id="CP111025">
    <property type="protein sequence ID" value="WAR25627.1"/>
    <property type="molecule type" value="Genomic_DNA"/>
</dbReference>
<dbReference type="Proteomes" id="UP001164746">
    <property type="component" value="Chromosome 14"/>
</dbReference>
<evidence type="ECO:0000313" key="3">
    <source>
        <dbReference type="Proteomes" id="UP001164746"/>
    </source>
</evidence>
<keyword evidence="3" id="KW-1185">Reference proteome</keyword>
<sequence length="266" mass="30072">TSNASTQNVTESEHSEPDQSQQKHSVEPGTNVQPSVSFHSVIEPEVYVIAPPNNFFKSIAEGSCSPTNTKSKSHSHDGHESTPYVTCGAVLGTHSNRRLSKHENSGPHKDSVHRYTQSKQNVNVFKLIVDKAENVKQENISRNRRIIQKLFKTCVFVAKKNWAQMNISDLLTFMGETCDPEINAIVKNESVTYLSSTSISEILTILSDYIERKVFVELRGEKFTLLADESTDRSNRTQFFVFARYVKNADPVEQYSGLIHKQLVWH</sequence>
<dbReference type="PANTHER" id="PTHR46880:SF5">
    <property type="entry name" value="DUF4371 DOMAIN-CONTAINING PROTEIN"/>
    <property type="match status" value="1"/>
</dbReference>
<evidence type="ECO:0000313" key="2">
    <source>
        <dbReference type="EMBL" id="WAR25627.1"/>
    </source>
</evidence>
<name>A0ABY7FU02_MYAAR</name>
<protein>
    <recommendedName>
        <fullName evidence="4">DUF4371 domain-containing protein</fullName>
    </recommendedName>
</protein>
<evidence type="ECO:0000256" key="1">
    <source>
        <dbReference type="SAM" id="MobiDB-lite"/>
    </source>
</evidence>
<gene>
    <name evidence="2" type="ORF">MAR_011331</name>
</gene>
<feature type="compositionally biased region" description="Polar residues" evidence="1">
    <location>
        <begin position="18"/>
        <end position="34"/>
    </location>
</feature>
<feature type="region of interest" description="Disordered" evidence="1">
    <location>
        <begin position="1"/>
        <end position="34"/>
    </location>
</feature>
<feature type="compositionally biased region" description="Polar residues" evidence="1">
    <location>
        <begin position="1"/>
        <end position="10"/>
    </location>
</feature>
<evidence type="ECO:0008006" key="4">
    <source>
        <dbReference type="Google" id="ProtNLM"/>
    </source>
</evidence>
<feature type="non-terminal residue" evidence="2">
    <location>
        <position position="266"/>
    </location>
</feature>
<accession>A0ABY7FU02</accession>
<organism evidence="2 3">
    <name type="scientific">Mya arenaria</name>
    <name type="common">Soft-shell clam</name>
    <dbReference type="NCBI Taxonomy" id="6604"/>
    <lineage>
        <taxon>Eukaryota</taxon>
        <taxon>Metazoa</taxon>
        <taxon>Spiralia</taxon>
        <taxon>Lophotrochozoa</taxon>
        <taxon>Mollusca</taxon>
        <taxon>Bivalvia</taxon>
        <taxon>Autobranchia</taxon>
        <taxon>Heteroconchia</taxon>
        <taxon>Euheterodonta</taxon>
        <taxon>Imparidentia</taxon>
        <taxon>Neoheterodontei</taxon>
        <taxon>Myida</taxon>
        <taxon>Myoidea</taxon>
        <taxon>Myidae</taxon>
        <taxon>Mya</taxon>
    </lineage>
</organism>
<proteinExistence type="predicted"/>